<evidence type="ECO:0000256" key="1">
    <source>
        <dbReference type="SAM" id="MobiDB-lite"/>
    </source>
</evidence>
<organism evidence="2 3">
    <name type="scientific">Sphingomonas psychrolutea</name>
    <dbReference type="NCBI Taxonomy" id="1259676"/>
    <lineage>
        <taxon>Bacteria</taxon>
        <taxon>Pseudomonadati</taxon>
        <taxon>Pseudomonadota</taxon>
        <taxon>Alphaproteobacteria</taxon>
        <taxon>Sphingomonadales</taxon>
        <taxon>Sphingomonadaceae</taxon>
        <taxon>Sphingomonas</taxon>
    </lineage>
</organism>
<dbReference type="RefSeq" id="WP_188448524.1">
    <property type="nucleotide sequence ID" value="NZ_BMDW01000019.1"/>
</dbReference>
<evidence type="ECO:0000313" key="2">
    <source>
        <dbReference type="EMBL" id="GGA55891.1"/>
    </source>
</evidence>
<feature type="region of interest" description="Disordered" evidence="1">
    <location>
        <begin position="1"/>
        <end position="32"/>
    </location>
</feature>
<reference evidence="3" key="1">
    <citation type="journal article" date="2019" name="Int. J. Syst. Evol. Microbiol.">
        <title>The Global Catalogue of Microorganisms (GCM) 10K type strain sequencing project: providing services to taxonomists for standard genome sequencing and annotation.</title>
        <authorList>
            <consortium name="The Broad Institute Genomics Platform"/>
            <consortium name="The Broad Institute Genome Sequencing Center for Infectious Disease"/>
            <person name="Wu L."/>
            <person name="Ma J."/>
        </authorList>
    </citation>
    <scope>NUCLEOTIDE SEQUENCE [LARGE SCALE GENOMIC DNA]</scope>
    <source>
        <strain evidence="3">CGMCC 1.10106</strain>
    </source>
</reference>
<gene>
    <name evidence="2" type="ORF">GCM10011395_27890</name>
</gene>
<accession>A0ABQ1H1Z2</accession>
<sequence length="72" mass="7992">MEQQQQLGGVMETESNEQQLDAQQHRATKRAWSAPRVIEAELFDTSRPNPTYTSPVDKVTFIGFNANVGPGS</sequence>
<protein>
    <submittedName>
        <fullName evidence="2">Uncharacterized protein</fullName>
    </submittedName>
</protein>
<name>A0ABQ1H1Z2_9SPHN</name>
<comment type="caution">
    <text evidence="2">The sequence shown here is derived from an EMBL/GenBank/DDBJ whole genome shotgun (WGS) entry which is preliminary data.</text>
</comment>
<dbReference type="EMBL" id="BMDW01000019">
    <property type="protein sequence ID" value="GGA55891.1"/>
    <property type="molecule type" value="Genomic_DNA"/>
</dbReference>
<dbReference type="Proteomes" id="UP000618591">
    <property type="component" value="Unassembled WGS sequence"/>
</dbReference>
<keyword evidence="3" id="KW-1185">Reference proteome</keyword>
<proteinExistence type="predicted"/>
<evidence type="ECO:0000313" key="3">
    <source>
        <dbReference type="Proteomes" id="UP000618591"/>
    </source>
</evidence>